<dbReference type="AlphaFoldDB" id="A0A3B0X1G9"/>
<reference evidence="1" key="1">
    <citation type="submission" date="2018-06" db="EMBL/GenBank/DDBJ databases">
        <authorList>
            <person name="Zhirakovskaya E."/>
        </authorList>
    </citation>
    <scope>NUCLEOTIDE SEQUENCE</scope>
</reference>
<organism evidence="1">
    <name type="scientific">hydrothermal vent metagenome</name>
    <dbReference type="NCBI Taxonomy" id="652676"/>
    <lineage>
        <taxon>unclassified sequences</taxon>
        <taxon>metagenomes</taxon>
        <taxon>ecological metagenomes</taxon>
    </lineage>
</organism>
<sequence length="117" mass="13582">MGEKQMTLKRRFLDAICTGELGEEDDHGVVVKLKDFKRHFSDVRTDYINSFLPAAVIEIGQYSPTHTKYVFRISKGVYRVHVDAIMQYKAEMYSIPGDASNHKIEEAYIHYQYSVMI</sequence>
<evidence type="ECO:0000313" key="1">
    <source>
        <dbReference type="EMBL" id="VAW62145.1"/>
    </source>
</evidence>
<dbReference type="EMBL" id="UOFG01000163">
    <property type="protein sequence ID" value="VAW62145.1"/>
    <property type="molecule type" value="Genomic_DNA"/>
</dbReference>
<proteinExistence type="predicted"/>
<accession>A0A3B0X1G9</accession>
<name>A0A3B0X1G9_9ZZZZ</name>
<gene>
    <name evidence="1" type="ORF">MNBD_GAMMA11-971</name>
</gene>
<protein>
    <submittedName>
        <fullName evidence="1">Uncharacterized protein</fullName>
    </submittedName>
</protein>